<dbReference type="InterPro" id="IPR054503">
    <property type="entry name" value="KDM3AB_Tudor"/>
</dbReference>
<evidence type="ECO:0000259" key="2">
    <source>
        <dbReference type="Pfam" id="PF22987"/>
    </source>
</evidence>
<keyword evidence="6" id="KW-1185">Reference proteome</keyword>
<evidence type="ECO:0000259" key="4">
    <source>
        <dbReference type="Pfam" id="PF22989"/>
    </source>
</evidence>
<dbReference type="Pfam" id="PF22989">
    <property type="entry name" value="DUF7030"/>
    <property type="match status" value="1"/>
</dbReference>
<sequence>MAYKFREEIVGKRFLSVSGFTKLKVNKISEWGWRAGVIRAASHRDNGCHDLQILVEYDDVEWQRREWLSPHRDAVFSFFLIERGLYWAERPDPRHASLIPIDHHNHANNNHHQHRINGKPLRGATAVADTVAWPALTFYPLVARAELHEDAMPIEFMQDRKLDFVDYSKLKPFTQDWELTKGAMPWGNAVRRWAEMQDGQRILLTTPSVLVGFRVEVYRAEGTTQWYTAVIVGYNESTKDLTVTDDTVLEDHNEDPTLVQMRLIGDGVVESIMRGEVVGMTPRRSRSSTALTHALVVPRPGRRPRRRPGNAAQLQTTPRVQSPISQQLEKGVSLVLPTPLFATRDPKSLWLGARVCRTIQRDVCRAHQPAGLLTMLFCFRPFKCPRPPFLTSRAFPAAKTPLLMMHTHFGRTGLATMQAKTGFGNKSLEMPRGSLPGP</sequence>
<dbReference type="Pfam" id="PF22988">
    <property type="entry name" value="PWWP_KDM3B"/>
    <property type="match status" value="1"/>
</dbReference>
<dbReference type="AlphaFoldDB" id="A0A836E4B4"/>
<protein>
    <submittedName>
        <fullName evidence="5">JHD2C protein</fullName>
    </submittedName>
</protein>
<feature type="domain" description="Lysine-specific demethylase 3A/B tudor" evidence="2">
    <location>
        <begin position="202"/>
        <end position="276"/>
    </location>
</feature>
<feature type="non-terminal residue" evidence="5">
    <location>
        <position position="1"/>
    </location>
</feature>
<evidence type="ECO:0000313" key="5">
    <source>
        <dbReference type="EMBL" id="KAG5310465.1"/>
    </source>
</evidence>
<dbReference type="Pfam" id="PF22987">
    <property type="entry name" value="Tudor_KDM3B"/>
    <property type="match status" value="1"/>
</dbReference>
<dbReference type="Proteomes" id="UP000667349">
    <property type="component" value="Unassembled WGS sequence"/>
</dbReference>
<feature type="compositionally biased region" description="Polar residues" evidence="1">
    <location>
        <begin position="312"/>
        <end position="322"/>
    </location>
</feature>
<dbReference type="InterPro" id="IPR054504">
    <property type="entry name" value="PWWP_KDM3B"/>
</dbReference>
<proteinExistence type="predicted"/>
<gene>
    <name evidence="5" type="primary">Jmjd1c</name>
    <name evidence="5" type="ORF">G6Z75_0007161</name>
</gene>
<organism evidence="5 6">
    <name type="scientific">Acromyrmex insinuator</name>
    <dbReference type="NCBI Taxonomy" id="230686"/>
    <lineage>
        <taxon>Eukaryota</taxon>
        <taxon>Metazoa</taxon>
        <taxon>Ecdysozoa</taxon>
        <taxon>Arthropoda</taxon>
        <taxon>Hexapoda</taxon>
        <taxon>Insecta</taxon>
        <taxon>Pterygota</taxon>
        <taxon>Neoptera</taxon>
        <taxon>Endopterygota</taxon>
        <taxon>Hymenoptera</taxon>
        <taxon>Apocrita</taxon>
        <taxon>Aculeata</taxon>
        <taxon>Formicoidea</taxon>
        <taxon>Formicidae</taxon>
        <taxon>Myrmicinae</taxon>
        <taxon>Acromyrmex</taxon>
    </lineage>
</organism>
<dbReference type="InterPro" id="IPR054294">
    <property type="entry name" value="DUF7030"/>
</dbReference>
<name>A0A836E4B4_9HYME</name>
<evidence type="ECO:0000256" key="1">
    <source>
        <dbReference type="SAM" id="MobiDB-lite"/>
    </source>
</evidence>
<evidence type="ECO:0000259" key="3">
    <source>
        <dbReference type="Pfam" id="PF22988"/>
    </source>
</evidence>
<dbReference type="EMBL" id="JAANHZ010000498">
    <property type="protein sequence ID" value="KAG5310465.1"/>
    <property type="molecule type" value="Genomic_DNA"/>
</dbReference>
<feature type="non-terminal residue" evidence="5">
    <location>
        <position position="438"/>
    </location>
</feature>
<accession>A0A836E4B4</accession>
<feature type="domain" description="DUF7030" evidence="4">
    <location>
        <begin position="8"/>
        <end position="67"/>
    </location>
</feature>
<reference evidence="5" key="1">
    <citation type="submission" date="2020-02" db="EMBL/GenBank/DDBJ databases">
        <title>Relaxed selection underlies rapid genomic changes in the transitions from sociality to social parasitism in ants.</title>
        <authorList>
            <person name="Bi X."/>
        </authorList>
    </citation>
    <scope>NUCLEOTIDE SEQUENCE</scope>
    <source>
        <strain evidence="5">BGI-DK2013a</strain>
        <tissue evidence="5">Whole body</tissue>
    </source>
</reference>
<feature type="region of interest" description="Disordered" evidence="1">
    <location>
        <begin position="299"/>
        <end position="322"/>
    </location>
</feature>
<feature type="domain" description="Lysine-specific demethylase 3B PWWP" evidence="3">
    <location>
        <begin position="126"/>
        <end position="200"/>
    </location>
</feature>
<comment type="caution">
    <text evidence="5">The sequence shown here is derived from an EMBL/GenBank/DDBJ whole genome shotgun (WGS) entry which is preliminary data.</text>
</comment>
<evidence type="ECO:0000313" key="6">
    <source>
        <dbReference type="Proteomes" id="UP000667349"/>
    </source>
</evidence>